<dbReference type="NCBIfam" id="NF006079">
    <property type="entry name" value="PRK08225.1"/>
    <property type="match status" value="1"/>
</dbReference>
<evidence type="ECO:0000256" key="1">
    <source>
        <dbReference type="ARBA" id="ARBA00023267"/>
    </source>
</evidence>
<dbReference type="RefSeq" id="WP_135225621.1">
    <property type="nucleotide sequence ID" value="NZ_CP132508.1"/>
</dbReference>
<dbReference type="EMBL" id="CP132508">
    <property type="protein sequence ID" value="WPD18154.1"/>
    <property type="molecule type" value="Genomic_DNA"/>
</dbReference>
<reference evidence="3 4" key="1">
    <citation type="submission" date="2023-08" db="EMBL/GenBank/DDBJ databases">
        <title>Genome sequence of Thermaerobacter compostii strain Ins1, a spore-forming filamentous bacterium isolated from a deep geothermal reservoir.</title>
        <authorList>
            <person name="Bregnard D."/>
            <person name="Gonzalez D."/>
            <person name="Junier P."/>
        </authorList>
    </citation>
    <scope>NUCLEOTIDE SEQUENCE [LARGE SCALE GENOMIC DNA]</scope>
    <source>
        <strain evidence="3 4">Ins1</strain>
    </source>
</reference>
<dbReference type="InterPro" id="IPR000089">
    <property type="entry name" value="Biotin_lipoyl"/>
</dbReference>
<dbReference type="PANTHER" id="PTHR45266">
    <property type="entry name" value="OXALOACETATE DECARBOXYLASE ALPHA CHAIN"/>
    <property type="match status" value="1"/>
</dbReference>
<dbReference type="Proteomes" id="UP001304683">
    <property type="component" value="Chromosome"/>
</dbReference>
<accession>A0ABZ0QLP2</accession>
<dbReference type="Pfam" id="PF00364">
    <property type="entry name" value="Biotin_lipoyl"/>
    <property type="match status" value="1"/>
</dbReference>
<dbReference type="CDD" id="cd06850">
    <property type="entry name" value="biotinyl_domain"/>
    <property type="match status" value="1"/>
</dbReference>
<dbReference type="SUPFAM" id="SSF51230">
    <property type="entry name" value="Single hybrid motif"/>
    <property type="match status" value="1"/>
</dbReference>
<dbReference type="InterPro" id="IPR050709">
    <property type="entry name" value="Biotin_Carboxyl_Carrier/Decarb"/>
</dbReference>
<organism evidence="3 4">
    <name type="scientific">Thermaerobacter composti</name>
    <dbReference type="NCBI Taxonomy" id="554949"/>
    <lineage>
        <taxon>Bacteria</taxon>
        <taxon>Bacillati</taxon>
        <taxon>Bacillota</taxon>
        <taxon>Clostridia</taxon>
        <taxon>Eubacteriales</taxon>
        <taxon>Clostridiales Family XVII. Incertae Sedis</taxon>
        <taxon>Thermaerobacter</taxon>
    </lineage>
</organism>
<keyword evidence="1" id="KW-0092">Biotin</keyword>
<protein>
    <submittedName>
        <fullName evidence="3">Acetyl-CoA carboxylase biotin carboxyl carrier protein subunit</fullName>
    </submittedName>
</protein>
<proteinExistence type="predicted"/>
<dbReference type="PANTHER" id="PTHR45266:SF3">
    <property type="entry name" value="OXALOACETATE DECARBOXYLASE ALPHA CHAIN"/>
    <property type="match status" value="1"/>
</dbReference>
<dbReference type="NCBIfam" id="NF004547">
    <property type="entry name" value="PRK05889.1"/>
    <property type="match status" value="1"/>
</dbReference>
<name>A0ABZ0QLP2_9FIRM</name>
<dbReference type="PROSITE" id="PS50968">
    <property type="entry name" value="BIOTINYL_LIPOYL"/>
    <property type="match status" value="1"/>
</dbReference>
<feature type="domain" description="Lipoyl-binding" evidence="2">
    <location>
        <begin position="1"/>
        <end position="69"/>
    </location>
</feature>
<gene>
    <name evidence="3" type="ORF">Q5761_07075</name>
</gene>
<dbReference type="InterPro" id="IPR011053">
    <property type="entry name" value="Single_hybrid_motif"/>
</dbReference>
<evidence type="ECO:0000313" key="4">
    <source>
        <dbReference type="Proteomes" id="UP001304683"/>
    </source>
</evidence>
<evidence type="ECO:0000259" key="2">
    <source>
        <dbReference type="PROSITE" id="PS50968"/>
    </source>
</evidence>
<dbReference type="Gene3D" id="2.40.50.100">
    <property type="match status" value="1"/>
</dbReference>
<keyword evidence="4" id="KW-1185">Reference proteome</keyword>
<evidence type="ECO:0000313" key="3">
    <source>
        <dbReference type="EMBL" id="WPD18154.1"/>
    </source>
</evidence>
<sequence length="70" mass="7494">MQIQAEMAGIVQEVLVREGQAVEAGQDVVILESMKMQIPVTSPAGGTVRSVRVKPGDFVNQGDVLIELET</sequence>